<dbReference type="InterPro" id="IPR000182">
    <property type="entry name" value="GNAT_dom"/>
</dbReference>
<dbReference type="InterPro" id="IPR016181">
    <property type="entry name" value="Acyl_CoA_acyltransferase"/>
</dbReference>
<reference evidence="2 3" key="1">
    <citation type="submission" date="2020-08" db="EMBL/GenBank/DDBJ databases">
        <title>The Agave Microbiome: Exploring the role of microbial communities in plant adaptations to desert environments.</title>
        <authorList>
            <person name="Partida-Martinez L.P."/>
        </authorList>
    </citation>
    <scope>NUCLEOTIDE SEQUENCE [LARGE SCALE GENOMIC DNA]</scope>
    <source>
        <strain evidence="2 3">AT3.9</strain>
    </source>
</reference>
<protein>
    <submittedName>
        <fullName evidence="2">GNAT superfamily N-acetyltransferase</fullName>
    </submittedName>
</protein>
<evidence type="ECO:0000259" key="1">
    <source>
        <dbReference type="PROSITE" id="PS51186"/>
    </source>
</evidence>
<keyword evidence="3" id="KW-1185">Reference proteome</keyword>
<dbReference type="SUPFAM" id="SSF55729">
    <property type="entry name" value="Acyl-CoA N-acyltransferases (Nat)"/>
    <property type="match status" value="1"/>
</dbReference>
<evidence type="ECO:0000313" key="3">
    <source>
        <dbReference type="Proteomes" id="UP000532010"/>
    </source>
</evidence>
<dbReference type="CDD" id="cd04301">
    <property type="entry name" value="NAT_SF"/>
    <property type="match status" value="1"/>
</dbReference>
<sequence length="286" mass="32087">MNPLEFRSDYAHSSEGLSELTRLIYDVFKVDVSPLNRLGHDPSVVAFGWWSNNELVANVSLYKRQLWLMGEQVTAFGVQSVAVRPEWRGKGLFRDLMGRALSYADARVNLIILATDTPSLYRPFGFRQIKETTFSARLIRKQTLPNYRALSLDEDKDVALLQNIFSRRAPTSLVASACDHPALFMLKVAKTSEIELLHLLDLDAVVVVIDRDGPSMTLLDIIAPSIPSLEDIVSALGYAGEEVDVRVTPDRLSWAPEKQIPVNNGYMVRGFFAPEAQAFMLSNMRI</sequence>
<comment type="caution">
    <text evidence="2">The sequence shown here is derived from an EMBL/GenBank/DDBJ whole genome shotgun (WGS) entry which is preliminary data.</text>
</comment>
<gene>
    <name evidence="2" type="ORF">FHR70_004076</name>
</gene>
<accession>A0A7W4VQ42</accession>
<feature type="domain" description="N-acetyltransferase" evidence="1">
    <location>
        <begin position="4"/>
        <end position="145"/>
    </location>
</feature>
<proteinExistence type="predicted"/>
<dbReference type="Proteomes" id="UP000532010">
    <property type="component" value="Unassembled WGS sequence"/>
</dbReference>
<dbReference type="RefSeq" id="WP_183453474.1">
    <property type="nucleotide sequence ID" value="NZ_JACHWB010000007.1"/>
</dbReference>
<dbReference type="GO" id="GO:0016747">
    <property type="term" value="F:acyltransferase activity, transferring groups other than amino-acyl groups"/>
    <property type="evidence" value="ECO:0007669"/>
    <property type="project" value="InterPro"/>
</dbReference>
<evidence type="ECO:0000313" key="2">
    <source>
        <dbReference type="EMBL" id="MBB3020986.1"/>
    </source>
</evidence>
<dbReference type="EMBL" id="JACHWB010000007">
    <property type="protein sequence ID" value="MBB3020986.1"/>
    <property type="molecule type" value="Genomic_DNA"/>
</dbReference>
<organism evidence="2 3">
    <name type="scientific">Microvirga lupini</name>
    <dbReference type="NCBI Taxonomy" id="420324"/>
    <lineage>
        <taxon>Bacteria</taxon>
        <taxon>Pseudomonadati</taxon>
        <taxon>Pseudomonadota</taxon>
        <taxon>Alphaproteobacteria</taxon>
        <taxon>Hyphomicrobiales</taxon>
        <taxon>Methylobacteriaceae</taxon>
        <taxon>Microvirga</taxon>
    </lineage>
</organism>
<name>A0A7W4VQ42_9HYPH</name>
<dbReference type="AlphaFoldDB" id="A0A7W4VQ42"/>
<dbReference type="Gene3D" id="3.40.630.30">
    <property type="match status" value="1"/>
</dbReference>
<keyword evidence="2" id="KW-0808">Transferase</keyword>
<dbReference type="Pfam" id="PF13527">
    <property type="entry name" value="Acetyltransf_9"/>
    <property type="match status" value="1"/>
</dbReference>
<dbReference type="PROSITE" id="PS51186">
    <property type="entry name" value="GNAT"/>
    <property type="match status" value="1"/>
</dbReference>